<dbReference type="Proteomes" id="UP000683520">
    <property type="component" value="Chromosome"/>
</dbReference>
<dbReference type="RefSeq" id="WP_092101738.1">
    <property type="nucleotide sequence ID" value="NZ_CP047198.1"/>
</dbReference>
<reference evidence="2 3" key="1">
    <citation type="submission" date="2021-06" db="EMBL/GenBank/DDBJ databases">
        <title>FDA dAtabase for Regulatory Grade micrObial Sequences (FDA-ARGOS): Supporting development and validation of Infectious Disease Dx tests.</title>
        <authorList>
            <person name="Sproer C."/>
            <person name="Gronow S."/>
            <person name="Severitt S."/>
            <person name="Schroder I."/>
            <person name="Tallon L."/>
            <person name="Sadzewicz L."/>
            <person name="Zhao X."/>
            <person name="Boylan J."/>
            <person name="Ott S."/>
            <person name="Bowen H."/>
            <person name="Vavikolanu K."/>
            <person name="Mehta A."/>
            <person name="Aluvathingal J."/>
            <person name="Nadendla S."/>
            <person name="Lowell S."/>
            <person name="Myers T."/>
            <person name="Yan Y."/>
        </authorList>
    </citation>
    <scope>NUCLEOTIDE SEQUENCE [LARGE SCALE GENOMIC DNA]</scope>
    <source>
        <strain evidence="2 3">FDAARGOS 1425</strain>
    </source>
</reference>
<accession>A0ABX8KVI4</accession>
<evidence type="ECO:0000256" key="1">
    <source>
        <dbReference type="SAM" id="MobiDB-lite"/>
    </source>
</evidence>
<keyword evidence="3" id="KW-1185">Reference proteome</keyword>
<proteinExistence type="predicted"/>
<gene>
    <name evidence="2" type="ORF">I6L55_08210</name>
</gene>
<dbReference type="GeneID" id="92750160"/>
<name>A0ABX8KVI4_9CORY</name>
<evidence type="ECO:0000313" key="2">
    <source>
        <dbReference type="EMBL" id="QXB17876.1"/>
    </source>
</evidence>
<feature type="region of interest" description="Disordered" evidence="1">
    <location>
        <begin position="204"/>
        <end position="248"/>
    </location>
</feature>
<dbReference type="EMBL" id="CP077302">
    <property type="protein sequence ID" value="QXB17876.1"/>
    <property type="molecule type" value="Genomic_DNA"/>
</dbReference>
<evidence type="ECO:0000313" key="3">
    <source>
        <dbReference type="Proteomes" id="UP000683520"/>
    </source>
</evidence>
<protein>
    <submittedName>
        <fullName evidence="2">Uncharacterized protein</fullName>
    </submittedName>
</protein>
<sequence>MTSHSTSDSLLICRMDSLSRALRAALKIAGKKELSFVRLSRPSEEKLAVSAVNEKATFATTLHANFIHWVEDRDHVIDISKPVAASLAGFEIKMPKGLDSDPLVSLRIGEEALRLRDETGLFPIARGRNEYREAEPVLPGNHREALSRTSTWPGGSFLFPPEELATVASVAKALDKPVGLMQRLVRDNAVRWYVVGPGWQLSMAETPESRNKADNETAQDQSPEHDQDAEPSDAEQSDADSEPANPVAKIVRVAAPEFAPA</sequence>
<organism evidence="2 3">
    <name type="scientific">Corynebacterium coyleae</name>
    <dbReference type="NCBI Taxonomy" id="53374"/>
    <lineage>
        <taxon>Bacteria</taxon>
        <taxon>Bacillati</taxon>
        <taxon>Actinomycetota</taxon>
        <taxon>Actinomycetes</taxon>
        <taxon>Mycobacteriales</taxon>
        <taxon>Corynebacteriaceae</taxon>
        <taxon>Corynebacterium</taxon>
    </lineage>
</organism>
<feature type="compositionally biased region" description="Acidic residues" evidence="1">
    <location>
        <begin position="229"/>
        <end position="241"/>
    </location>
</feature>